<reference evidence="1" key="1">
    <citation type="submission" date="2022-12" db="EMBL/GenBank/DDBJ databases">
        <authorList>
            <person name="Wang J."/>
        </authorList>
    </citation>
    <scope>NUCLEOTIDE SEQUENCE</scope>
    <source>
        <strain evidence="1">HY-45-18</strain>
    </source>
</reference>
<accession>A0ABT4D045</accession>
<evidence type="ECO:0000313" key="1">
    <source>
        <dbReference type="EMBL" id="MCY6483550.1"/>
    </source>
</evidence>
<proteinExistence type="predicted"/>
<dbReference type="PANTHER" id="PTHR30087:SF1">
    <property type="entry name" value="HYPOTHETICAL CYTOSOLIC PROTEIN"/>
    <property type="match status" value="1"/>
</dbReference>
<comment type="caution">
    <text evidence="1">The sequence shown here is derived from an EMBL/GenBank/DDBJ whole genome shotgun (WGS) entry which is preliminary data.</text>
</comment>
<dbReference type="Proteomes" id="UP001078443">
    <property type="component" value="Unassembled WGS sequence"/>
</dbReference>
<dbReference type="EMBL" id="JAPQER010000002">
    <property type="protein sequence ID" value="MCY6483550.1"/>
    <property type="molecule type" value="Genomic_DNA"/>
</dbReference>
<keyword evidence="2" id="KW-1185">Reference proteome</keyword>
<dbReference type="Pfam" id="PF04463">
    <property type="entry name" value="2-thiour_desulf"/>
    <property type="match status" value="1"/>
</dbReference>
<name>A0ABT4D045_9CLOT</name>
<gene>
    <name evidence="1" type="ORF">OW763_04185</name>
</gene>
<sequence length="151" mass="16168">MIVISACLCGVNCKYNGKNNLNEEILKFLQEGRAVLICPEQMGGLETPRIPHEICGGDGGDVLDEKTKVINPKGGDSSLQFIKGAHESLNIAKKVGAKVAILKAKSPSCGCGEIYDGNFSATKIKGNGVTAELFLRNGIKVYTEKNFHSLK</sequence>
<dbReference type="InterPro" id="IPR007553">
    <property type="entry name" value="2-thiour_desulf"/>
</dbReference>
<organism evidence="1 2">
    <name type="scientific">Clostridium aestuarii</name>
    <dbReference type="NCBI Taxonomy" id="338193"/>
    <lineage>
        <taxon>Bacteria</taxon>
        <taxon>Bacillati</taxon>
        <taxon>Bacillota</taxon>
        <taxon>Clostridia</taxon>
        <taxon>Eubacteriales</taxon>
        <taxon>Clostridiaceae</taxon>
        <taxon>Clostridium</taxon>
    </lineage>
</organism>
<protein>
    <submittedName>
        <fullName evidence="1">DUF523 domain-containing protein</fullName>
    </submittedName>
</protein>
<dbReference type="RefSeq" id="WP_268039827.1">
    <property type="nucleotide sequence ID" value="NZ_JAPQER010000002.1"/>
</dbReference>
<dbReference type="PANTHER" id="PTHR30087">
    <property type="entry name" value="INNER MEMBRANE PROTEIN"/>
    <property type="match status" value="1"/>
</dbReference>
<evidence type="ECO:0000313" key="2">
    <source>
        <dbReference type="Proteomes" id="UP001078443"/>
    </source>
</evidence>